<comment type="caution">
    <text evidence="4">The sequence shown here is derived from an EMBL/GenBank/DDBJ whole genome shotgun (WGS) entry which is preliminary data.</text>
</comment>
<evidence type="ECO:0000259" key="3">
    <source>
        <dbReference type="PROSITE" id="PS50801"/>
    </source>
</evidence>
<protein>
    <recommendedName>
        <fullName evidence="2">Anti-sigma factor antagonist</fullName>
    </recommendedName>
</protein>
<dbReference type="GO" id="GO:0043856">
    <property type="term" value="F:anti-sigma factor antagonist activity"/>
    <property type="evidence" value="ECO:0007669"/>
    <property type="project" value="InterPro"/>
</dbReference>
<evidence type="ECO:0000313" key="5">
    <source>
        <dbReference type="Proteomes" id="UP000256478"/>
    </source>
</evidence>
<dbReference type="PROSITE" id="PS50801">
    <property type="entry name" value="STAS"/>
    <property type="match status" value="1"/>
</dbReference>
<dbReference type="InterPro" id="IPR002645">
    <property type="entry name" value="STAS_dom"/>
</dbReference>
<evidence type="ECO:0000256" key="2">
    <source>
        <dbReference type="RuleBase" id="RU003749"/>
    </source>
</evidence>
<dbReference type="PANTHER" id="PTHR33495:SF2">
    <property type="entry name" value="ANTI-SIGMA FACTOR ANTAGONIST TM_1081-RELATED"/>
    <property type="match status" value="1"/>
</dbReference>
<evidence type="ECO:0000256" key="1">
    <source>
        <dbReference type="ARBA" id="ARBA00009013"/>
    </source>
</evidence>
<proteinExistence type="inferred from homology"/>
<gene>
    <name evidence="4" type="ORF">DXX93_01410</name>
</gene>
<comment type="similarity">
    <text evidence="1 2">Belongs to the anti-sigma-factor antagonist family.</text>
</comment>
<dbReference type="PANTHER" id="PTHR33495">
    <property type="entry name" value="ANTI-SIGMA FACTOR ANTAGONIST TM_1081-RELATED-RELATED"/>
    <property type="match status" value="1"/>
</dbReference>
<dbReference type="AlphaFoldDB" id="A0A3E0TME6"/>
<dbReference type="RefSeq" id="WP_116006493.1">
    <property type="nucleotide sequence ID" value="NZ_QUOU01000001.1"/>
</dbReference>
<dbReference type="InterPro" id="IPR003658">
    <property type="entry name" value="Anti-sigma_ant"/>
</dbReference>
<evidence type="ECO:0000313" key="4">
    <source>
        <dbReference type="EMBL" id="REL25332.1"/>
    </source>
</evidence>
<dbReference type="CDD" id="cd07043">
    <property type="entry name" value="STAS_anti-anti-sigma_factors"/>
    <property type="match status" value="1"/>
</dbReference>
<sequence length="113" mass="12347">MSLSNEKVNDSTIVINIDEQRFDAVTAPRFKQYFLDTVGAQSCNVVLDLSRVNFMDSSGLGVLISSLKHLNSQGAIVLVGIQSNVQALMTLTRMDRLFPQCANVEEALNLAVS</sequence>
<dbReference type="Gene3D" id="3.30.750.24">
    <property type="entry name" value="STAS domain"/>
    <property type="match status" value="1"/>
</dbReference>
<dbReference type="NCBIfam" id="TIGR00377">
    <property type="entry name" value="ant_ant_sig"/>
    <property type="match status" value="1"/>
</dbReference>
<reference evidence="4 5" key="1">
    <citation type="submission" date="2018-08" db="EMBL/GenBank/DDBJ databases">
        <title>Thalassotalea euphylliae genome.</title>
        <authorList>
            <person name="Summers S."/>
            <person name="Rice S.A."/>
            <person name="Freckelton M.L."/>
            <person name="Nedved B.T."/>
            <person name="Hadfield M.G."/>
        </authorList>
    </citation>
    <scope>NUCLEOTIDE SEQUENCE [LARGE SCALE GENOMIC DNA]</scope>
    <source>
        <strain evidence="4 5">H1</strain>
    </source>
</reference>
<dbReference type="InterPro" id="IPR036513">
    <property type="entry name" value="STAS_dom_sf"/>
</dbReference>
<dbReference type="EMBL" id="QUOU01000001">
    <property type="protein sequence ID" value="REL25332.1"/>
    <property type="molecule type" value="Genomic_DNA"/>
</dbReference>
<dbReference type="OrthoDB" id="9796076at2"/>
<feature type="domain" description="STAS" evidence="3">
    <location>
        <begin position="22"/>
        <end position="111"/>
    </location>
</feature>
<organism evidence="4 5">
    <name type="scientific">Thalassotalea euphylliae</name>
    <dbReference type="NCBI Taxonomy" id="1655234"/>
    <lineage>
        <taxon>Bacteria</taxon>
        <taxon>Pseudomonadati</taxon>
        <taxon>Pseudomonadota</taxon>
        <taxon>Gammaproteobacteria</taxon>
        <taxon>Alteromonadales</taxon>
        <taxon>Colwelliaceae</taxon>
        <taxon>Thalassotalea</taxon>
    </lineage>
</organism>
<dbReference type="SUPFAM" id="SSF52091">
    <property type="entry name" value="SpoIIaa-like"/>
    <property type="match status" value="1"/>
</dbReference>
<dbReference type="Pfam" id="PF01740">
    <property type="entry name" value="STAS"/>
    <property type="match status" value="1"/>
</dbReference>
<accession>A0A3E0TME6</accession>
<dbReference type="Proteomes" id="UP000256478">
    <property type="component" value="Unassembled WGS sequence"/>
</dbReference>
<name>A0A3E0TME6_9GAMM</name>